<dbReference type="InterPro" id="IPR007037">
    <property type="entry name" value="SIP_rossman_dom"/>
</dbReference>
<dbReference type="PANTHER" id="PTHR30157">
    <property type="entry name" value="FERRIC REDUCTASE, NADPH-DEPENDENT"/>
    <property type="match status" value="1"/>
</dbReference>
<dbReference type="Gene3D" id="3.40.50.80">
    <property type="entry name" value="Nucleotide-binding domain of ferredoxin-NADP reductase (FNR) module"/>
    <property type="match status" value="1"/>
</dbReference>
<dbReference type="InterPro" id="IPR013113">
    <property type="entry name" value="SIP_FAD-bd"/>
</dbReference>
<dbReference type="PANTHER" id="PTHR30157:SF0">
    <property type="entry name" value="NADPH-DEPENDENT FERRIC-CHELATE REDUCTASE"/>
    <property type="match status" value="1"/>
</dbReference>
<dbReference type="InterPro" id="IPR017938">
    <property type="entry name" value="Riboflavin_synthase-like_b-brl"/>
</dbReference>
<reference evidence="2 3" key="1">
    <citation type="submission" date="2023-02" db="EMBL/GenBank/DDBJ databases">
        <title>Genome sequencing required for Actinomycetospora new species description.</title>
        <authorList>
            <person name="Saimee Y."/>
            <person name="Duangmal K."/>
        </authorList>
    </citation>
    <scope>NUCLEOTIDE SEQUENCE [LARGE SCALE GENOMIC DNA]</scope>
    <source>
        <strain evidence="2 3">DW7H6</strain>
    </source>
</reference>
<dbReference type="EMBL" id="JAQZAO010000009">
    <property type="protein sequence ID" value="MDD7967877.1"/>
    <property type="molecule type" value="Genomic_DNA"/>
</dbReference>
<dbReference type="Pfam" id="PF08021">
    <property type="entry name" value="FAD_binding_9"/>
    <property type="match status" value="1"/>
</dbReference>
<dbReference type="SUPFAM" id="SSF63380">
    <property type="entry name" value="Riboflavin synthase domain-like"/>
    <property type="match status" value="1"/>
</dbReference>
<feature type="domain" description="FAD-binding FR-type" evidence="1">
    <location>
        <begin position="19"/>
        <end position="155"/>
    </location>
</feature>
<dbReference type="Gene3D" id="2.40.30.10">
    <property type="entry name" value="Translation factors"/>
    <property type="match status" value="1"/>
</dbReference>
<keyword evidence="3" id="KW-1185">Reference proteome</keyword>
<evidence type="ECO:0000313" key="3">
    <source>
        <dbReference type="Proteomes" id="UP001300763"/>
    </source>
</evidence>
<proteinExistence type="predicted"/>
<accession>A0ABT5T0X8</accession>
<dbReference type="InterPro" id="IPR017927">
    <property type="entry name" value="FAD-bd_FR_type"/>
</dbReference>
<organism evidence="2 3">
    <name type="scientific">Actinomycetospora lemnae</name>
    <dbReference type="NCBI Taxonomy" id="3019891"/>
    <lineage>
        <taxon>Bacteria</taxon>
        <taxon>Bacillati</taxon>
        <taxon>Actinomycetota</taxon>
        <taxon>Actinomycetes</taxon>
        <taxon>Pseudonocardiales</taxon>
        <taxon>Pseudonocardiaceae</taxon>
        <taxon>Actinomycetospora</taxon>
    </lineage>
</organism>
<evidence type="ECO:0000313" key="2">
    <source>
        <dbReference type="EMBL" id="MDD7967877.1"/>
    </source>
</evidence>
<dbReference type="PROSITE" id="PS51384">
    <property type="entry name" value="FAD_FR"/>
    <property type="match status" value="1"/>
</dbReference>
<dbReference type="RefSeq" id="WP_274202396.1">
    <property type="nucleotide sequence ID" value="NZ_JAQZAO010000009.1"/>
</dbReference>
<gene>
    <name evidence="2" type="ORF">PGB27_21255</name>
</gene>
<dbReference type="InterPro" id="IPR039374">
    <property type="entry name" value="SIP_fam"/>
</dbReference>
<dbReference type="CDD" id="cd06193">
    <property type="entry name" value="siderophore_interacting"/>
    <property type="match status" value="1"/>
</dbReference>
<dbReference type="InterPro" id="IPR039261">
    <property type="entry name" value="FNR_nucleotide-bd"/>
</dbReference>
<dbReference type="Pfam" id="PF04954">
    <property type="entry name" value="SIP"/>
    <property type="match status" value="1"/>
</dbReference>
<protein>
    <submittedName>
        <fullName evidence="2">Siderophore-interacting protein</fullName>
    </submittedName>
</protein>
<evidence type="ECO:0000259" key="1">
    <source>
        <dbReference type="PROSITE" id="PS51384"/>
    </source>
</evidence>
<name>A0ABT5T0X8_9PSEU</name>
<dbReference type="Proteomes" id="UP001300763">
    <property type="component" value="Unassembled WGS sequence"/>
</dbReference>
<comment type="caution">
    <text evidence="2">The sequence shown here is derived from an EMBL/GenBank/DDBJ whole genome shotgun (WGS) entry which is preliminary data.</text>
</comment>
<sequence>MVVRDAPIVSHVEHPAALVRPRRVEVVDVVDLTPRMRRVRLAGDLHDLPVTGPTDHAKVFFPAAPGEEPPAPTLNARGLVVPPAGVPRPYREYTLRAHDPDAGVVEIDVVRHGGGLAGAWIEDPRGALWLHGPRSSASVEARDWYLLGGDETALPALARWVAQLPAVPVHVVVEVADAAEEAYLGELPAHVTVDRRHRDGAAPGTTTLLDDAVAAFTPPAGEGFAWMGAEAGALRPVRRRLRALLPTAAVDLDGYWRRGVAGTGLG</sequence>